<name>A0A7W8E6I0_9BACT</name>
<sequence length="48" mass="5186">MTKSMPDEEPLMVGQAMIGNGSHKLRDLLSGLLLGQISDLLCGHPFPH</sequence>
<organism evidence="1 2">
    <name type="scientific">Granulicella aggregans</name>
    <dbReference type="NCBI Taxonomy" id="474949"/>
    <lineage>
        <taxon>Bacteria</taxon>
        <taxon>Pseudomonadati</taxon>
        <taxon>Acidobacteriota</taxon>
        <taxon>Terriglobia</taxon>
        <taxon>Terriglobales</taxon>
        <taxon>Acidobacteriaceae</taxon>
        <taxon>Granulicella</taxon>
    </lineage>
</organism>
<dbReference type="AlphaFoldDB" id="A0A7W8E6I0"/>
<accession>A0A7W8E6I0</accession>
<reference evidence="1 2" key="1">
    <citation type="submission" date="2020-08" db="EMBL/GenBank/DDBJ databases">
        <title>Genomic Encyclopedia of Type Strains, Phase IV (KMG-V): Genome sequencing to study the core and pangenomes of soil and plant-associated prokaryotes.</title>
        <authorList>
            <person name="Whitman W."/>
        </authorList>
    </citation>
    <scope>NUCLEOTIDE SEQUENCE [LARGE SCALE GENOMIC DNA]</scope>
    <source>
        <strain evidence="1 2">M8UP14</strain>
    </source>
</reference>
<dbReference type="Proteomes" id="UP000540989">
    <property type="component" value="Unassembled WGS sequence"/>
</dbReference>
<gene>
    <name evidence="1" type="ORF">HDF16_005442</name>
</gene>
<protein>
    <submittedName>
        <fullName evidence="1">Uncharacterized protein</fullName>
    </submittedName>
</protein>
<dbReference type="EMBL" id="JACHIP010000018">
    <property type="protein sequence ID" value="MBB5060706.1"/>
    <property type="molecule type" value="Genomic_DNA"/>
</dbReference>
<evidence type="ECO:0000313" key="1">
    <source>
        <dbReference type="EMBL" id="MBB5060706.1"/>
    </source>
</evidence>
<keyword evidence="2" id="KW-1185">Reference proteome</keyword>
<comment type="caution">
    <text evidence="1">The sequence shown here is derived from an EMBL/GenBank/DDBJ whole genome shotgun (WGS) entry which is preliminary data.</text>
</comment>
<proteinExistence type="predicted"/>
<evidence type="ECO:0000313" key="2">
    <source>
        <dbReference type="Proteomes" id="UP000540989"/>
    </source>
</evidence>